<dbReference type="InterPro" id="IPR002345">
    <property type="entry name" value="Lipocalin"/>
</dbReference>
<evidence type="ECO:0000259" key="9">
    <source>
        <dbReference type="Pfam" id="PF00061"/>
    </source>
</evidence>
<dbReference type="OrthoDB" id="9835883at2759"/>
<dbReference type="PANTHER" id="PTHR11430:SF117">
    <property type="entry name" value="GLYCODELIN"/>
    <property type="match status" value="1"/>
</dbReference>
<evidence type="ECO:0000256" key="5">
    <source>
        <dbReference type="ARBA" id="ARBA00023072"/>
    </source>
</evidence>
<dbReference type="PROSITE" id="PS00213">
    <property type="entry name" value="LIPOCALIN"/>
    <property type="match status" value="1"/>
</dbReference>
<keyword evidence="6" id="KW-1015">Disulfide bond</keyword>
<evidence type="ECO:0000256" key="8">
    <source>
        <dbReference type="SAM" id="SignalP"/>
    </source>
</evidence>
<reference evidence="10 11" key="1">
    <citation type="journal article" date="2020" name="Nature">
        <title>Six reference-quality genomes reveal evolution of bat adaptations.</title>
        <authorList>
            <person name="Jebb D."/>
            <person name="Huang Z."/>
            <person name="Pippel M."/>
            <person name="Hughes G.M."/>
            <person name="Lavrichenko K."/>
            <person name="Devanna P."/>
            <person name="Winkler S."/>
            <person name="Jermiin L.S."/>
            <person name="Skirmuntt E.C."/>
            <person name="Katzourakis A."/>
            <person name="Burkitt-Gray L."/>
            <person name="Ray D.A."/>
            <person name="Sullivan K.A.M."/>
            <person name="Roscito J.G."/>
            <person name="Kirilenko B.M."/>
            <person name="Davalos L.M."/>
            <person name="Corthals A.P."/>
            <person name="Power M.L."/>
            <person name="Jones G."/>
            <person name="Ransome R.D."/>
            <person name="Dechmann D.K.N."/>
            <person name="Locatelli A.G."/>
            <person name="Puechmaille S.J."/>
            <person name="Fedrigo O."/>
            <person name="Jarvis E.D."/>
            <person name="Hiller M."/>
            <person name="Vernes S.C."/>
            <person name="Myers E.W."/>
            <person name="Teeling E.C."/>
        </authorList>
    </citation>
    <scope>NUCLEOTIDE SEQUENCE [LARGE SCALE GENOMIC DNA]</scope>
    <source>
        <strain evidence="10">MMolMol1</strain>
        <tissue evidence="10">Muscle</tissue>
    </source>
</reference>
<dbReference type="FunCoup" id="A0A7J8EFR4">
    <property type="interactions" value="3"/>
</dbReference>
<feature type="chain" id="PRO_5029702445" evidence="8">
    <location>
        <begin position="16"/>
        <end position="180"/>
    </location>
</feature>
<dbReference type="AlphaFoldDB" id="A0A7J8EFR4"/>
<sequence>MKCLLLALSVALVCGSQDTNVPQITGDLDIQKVAGTWYSMVMAASDFTLLNTEGAPLRLHLKELRPTPEGNLEIIVHRWEGSSCVEKKIFAEKTEDPTQFKVKDPMGGAVQVVDTDYENFAFLCIEGAASLEQSLACQYLARTPKLSEEAMEKFDSAMKLLPSHIQLHFTPTRAKERCLV</sequence>
<comment type="caution">
    <text evidence="10">The sequence shown here is derived from an EMBL/GenBank/DDBJ whole genome shotgun (WGS) entry which is preliminary data.</text>
</comment>
<feature type="signal peptide" evidence="8">
    <location>
        <begin position="1"/>
        <end position="15"/>
    </location>
</feature>
<name>A0A7J8EFR4_MOLMO</name>
<evidence type="ECO:0000256" key="3">
    <source>
        <dbReference type="ARBA" id="ARBA00022525"/>
    </source>
</evidence>
<evidence type="ECO:0000313" key="11">
    <source>
        <dbReference type="Proteomes" id="UP000550707"/>
    </source>
</evidence>
<feature type="domain" description="Lipocalin/cytosolic fatty-acid binding" evidence="9">
    <location>
        <begin position="34"/>
        <end position="159"/>
    </location>
</feature>
<dbReference type="PRINTS" id="PR01172">
    <property type="entry name" value="BLCTOGLOBULN"/>
</dbReference>
<keyword evidence="5" id="KW-0683">Retinol-binding</keyword>
<gene>
    <name evidence="10" type="ORF">HJG59_013773</name>
</gene>
<evidence type="ECO:0000256" key="4">
    <source>
        <dbReference type="ARBA" id="ARBA00022743"/>
    </source>
</evidence>
<evidence type="ECO:0000256" key="2">
    <source>
        <dbReference type="ARBA" id="ARBA00006889"/>
    </source>
</evidence>
<dbReference type="Gene3D" id="2.40.128.20">
    <property type="match status" value="1"/>
</dbReference>
<evidence type="ECO:0000256" key="7">
    <source>
        <dbReference type="RuleBase" id="RU003695"/>
    </source>
</evidence>
<dbReference type="InterPro" id="IPR022272">
    <property type="entry name" value="Lipocalin_CS"/>
</dbReference>
<dbReference type="Pfam" id="PF00061">
    <property type="entry name" value="Lipocalin"/>
    <property type="match status" value="1"/>
</dbReference>
<keyword evidence="11" id="KW-1185">Reference proteome</keyword>
<dbReference type="GO" id="GO:0019841">
    <property type="term" value="F:retinol binding"/>
    <property type="evidence" value="ECO:0007669"/>
    <property type="project" value="UniProtKB-KW"/>
</dbReference>
<dbReference type="InterPro" id="IPR000566">
    <property type="entry name" value="Lipocln_cytosolic_FA-bd_dom"/>
</dbReference>
<comment type="subcellular location">
    <subcellularLocation>
        <location evidence="1">Secreted</location>
    </subcellularLocation>
</comment>
<dbReference type="InterPro" id="IPR002447">
    <property type="entry name" value="Blactoglobulin"/>
</dbReference>
<dbReference type="EMBL" id="JACASF010000014">
    <property type="protein sequence ID" value="KAF6434115.1"/>
    <property type="molecule type" value="Genomic_DNA"/>
</dbReference>
<proteinExistence type="inferred from homology"/>
<protein>
    <submittedName>
        <fullName evidence="10">Progestagen associated endometrial protein</fullName>
    </submittedName>
</protein>
<comment type="similarity">
    <text evidence="2 7">Belongs to the calycin superfamily. Lipocalin family.</text>
</comment>
<evidence type="ECO:0000313" key="10">
    <source>
        <dbReference type="EMBL" id="KAF6434115.1"/>
    </source>
</evidence>
<dbReference type="Proteomes" id="UP000550707">
    <property type="component" value="Unassembled WGS sequence"/>
</dbReference>
<keyword evidence="8" id="KW-0732">Signal</keyword>
<accession>A0A7J8EFR4</accession>
<dbReference type="PRINTS" id="PR00179">
    <property type="entry name" value="LIPOCALIN"/>
</dbReference>
<dbReference type="InterPro" id="IPR012674">
    <property type="entry name" value="Calycin"/>
</dbReference>
<dbReference type="InParanoid" id="A0A7J8EFR4"/>
<dbReference type="GO" id="GO:0005576">
    <property type="term" value="C:extracellular region"/>
    <property type="evidence" value="ECO:0007669"/>
    <property type="project" value="UniProtKB-SubCell"/>
</dbReference>
<dbReference type="PANTHER" id="PTHR11430">
    <property type="entry name" value="LIPOCALIN"/>
    <property type="match status" value="1"/>
</dbReference>
<organism evidence="10 11">
    <name type="scientific">Molossus molossus</name>
    <name type="common">Pallas' mastiff bat</name>
    <name type="synonym">Vespertilio molossus</name>
    <dbReference type="NCBI Taxonomy" id="27622"/>
    <lineage>
        <taxon>Eukaryota</taxon>
        <taxon>Metazoa</taxon>
        <taxon>Chordata</taxon>
        <taxon>Craniata</taxon>
        <taxon>Vertebrata</taxon>
        <taxon>Euteleostomi</taxon>
        <taxon>Mammalia</taxon>
        <taxon>Eutheria</taxon>
        <taxon>Laurasiatheria</taxon>
        <taxon>Chiroptera</taxon>
        <taxon>Yangochiroptera</taxon>
        <taxon>Molossidae</taxon>
        <taxon>Molossus</taxon>
    </lineage>
</organism>
<evidence type="ECO:0000256" key="1">
    <source>
        <dbReference type="ARBA" id="ARBA00004613"/>
    </source>
</evidence>
<dbReference type="SUPFAM" id="SSF50814">
    <property type="entry name" value="Lipocalins"/>
    <property type="match status" value="1"/>
</dbReference>
<evidence type="ECO:0000256" key="6">
    <source>
        <dbReference type="ARBA" id="ARBA00023157"/>
    </source>
</evidence>
<keyword evidence="4" id="KW-0494">Milk protein</keyword>
<keyword evidence="3" id="KW-0964">Secreted</keyword>
<dbReference type="CDD" id="cd19416">
    <property type="entry name" value="lipocalin_beta-LG-like"/>
    <property type="match status" value="1"/>
</dbReference>